<dbReference type="PANTHER" id="PTHR38099:SF1">
    <property type="entry name" value="LARGE RIBOSOMAL RNA SUBUNIT ACCUMULATION PROTEIN YCED"/>
    <property type="match status" value="1"/>
</dbReference>
<dbReference type="InterPro" id="IPR003772">
    <property type="entry name" value="YceD"/>
</dbReference>
<accession>A0A1H4ATR4</accession>
<name>A0A1H4ATR4_9GAMM</name>
<evidence type="ECO:0000256" key="1">
    <source>
        <dbReference type="ARBA" id="ARBA00002868"/>
    </source>
</evidence>
<dbReference type="OrthoDB" id="9786771at2"/>
<proteinExistence type="inferred from homology"/>
<dbReference type="PANTHER" id="PTHR38099">
    <property type="entry name" value="LARGE RIBOSOMAL RNA SUBUNIT ACCUMULATION PROTEIN YCED"/>
    <property type="match status" value="1"/>
</dbReference>
<evidence type="ECO:0000256" key="4">
    <source>
        <dbReference type="ARBA" id="ARBA00022517"/>
    </source>
</evidence>
<dbReference type="Proteomes" id="UP000242469">
    <property type="component" value="Unassembled WGS sequence"/>
</dbReference>
<dbReference type="Pfam" id="PF02620">
    <property type="entry name" value="YceD"/>
    <property type="match status" value="1"/>
</dbReference>
<dbReference type="AlphaFoldDB" id="A0A1H4ATR4"/>
<gene>
    <name evidence="7" type="ORF">SAMN02745729_10352</name>
</gene>
<protein>
    <recommendedName>
        <fullName evidence="3">Large ribosomal RNA subunit accumulation protein YceD</fullName>
    </recommendedName>
    <alternativeName>
        <fullName evidence="5">23S rRNA accumulation protein YceD</fullName>
    </alternativeName>
</protein>
<dbReference type="GO" id="GO:0042254">
    <property type="term" value="P:ribosome biogenesis"/>
    <property type="evidence" value="ECO:0007669"/>
    <property type="project" value="UniProtKB-KW"/>
</dbReference>
<evidence type="ECO:0000256" key="5">
    <source>
        <dbReference type="ARBA" id="ARBA00031841"/>
    </source>
</evidence>
<dbReference type="RefSeq" id="WP_091823984.1">
    <property type="nucleotide sequence ID" value="NZ_FNRJ01000003.1"/>
</dbReference>
<evidence type="ECO:0000256" key="3">
    <source>
        <dbReference type="ARBA" id="ARBA00015716"/>
    </source>
</evidence>
<keyword evidence="4" id="KW-0690">Ribosome biogenesis</keyword>
<evidence type="ECO:0000313" key="7">
    <source>
        <dbReference type="EMBL" id="SEA39167.1"/>
    </source>
</evidence>
<evidence type="ECO:0000256" key="6">
    <source>
        <dbReference type="SAM" id="MobiDB-lite"/>
    </source>
</evidence>
<dbReference type="GO" id="GO:0005829">
    <property type="term" value="C:cytosol"/>
    <property type="evidence" value="ECO:0007669"/>
    <property type="project" value="TreeGrafter"/>
</dbReference>
<comment type="function">
    <text evidence="1">Plays a role in synthesis, processing and/or stability of 23S rRNA.</text>
</comment>
<dbReference type="InterPro" id="IPR039255">
    <property type="entry name" value="YceD_bac"/>
</dbReference>
<evidence type="ECO:0000313" key="8">
    <source>
        <dbReference type="Proteomes" id="UP000242469"/>
    </source>
</evidence>
<reference evidence="8" key="1">
    <citation type="submission" date="2016-10" db="EMBL/GenBank/DDBJ databases">
        <authorList>
            <person name="Varghese N."/>
            <person name="Submissions S."/>
        </authorList>
    </citation>
    <scope>NUCLEOTIDE SEQUENCE [LARGE SCALE GENOMIC DNA]</scope>
    <source>
        <strain evidence="8">DSM 11526</strain>
    </source>
</reference>
<keyword evidence="8" id="KW-1185">Reference proteome</keyword>
<dbReference type="STRING" id="1122198.SAMN02745729_10352"/>
<sequence>MSYGPLPKKVDPRKLAEREAEFKGTANIADMPRLASCLVDSEGTVEVQIRFAKDEQRLRVISGEAHGKVRMTCQRCLEPVSVEIDASLNLAVTLTDEQAQNLPRCYDPLIMETDEIELLPIIEDELMLSLPLVPFHDDCSIQTSFGDAETARTQEEKPNPFSVLAQLKEKADKS</sequence>
<comment type="similarity">
    <text evidence="2">Belongs to the DUF177 domain family.</text>
</comment>
<feature type="compositionally biased region" description="Basic and acidic residues" evidence="6">
    <location>
        <begin position="149"/>
        <end position="158"/>
    </location>
</feature>
<evidence type="ECO:0000256" key="2">
    <source>
        <dbReference type="ARBA" id="ARBA00010740"/>
    </source>
</evidence>
<feature type="region of interest" description="Disordered" evidence="6">
    <location>
        <begin position="148"/>
        <end position="174"/>
    </location>
</feature>
<organism evidence="7 8">
    <name type="scientific">Marinobacterium iners DSM 11526</name>
    <dbReference type="NCBI Taxonomy" id="1122198"/>
    <lineage>
        <taxon>Bacteria</taxon>
        <taxon>Pseudomonadati</taxon>
        <taxon>Pseudomonadota</taxon>
        <taxon>Gammaproteobacteria</taxon>
        <taxon>Oceanospirillales</taxon>
        <taxon>Oceanospirillaceae</taxon>
        <taxon>Marinobacterium</taxon>
    </lineage>
</organism>
<dbReference type="EMBL" id="FNRJ01000003">
    <property type="protein sequence ID" value="SEA39167.1"/>
    <property type="molecule type" value="Genomic_DNA"/>
</dbReference>